<gene>
    <name evidence="2" type="ORF">PPTG_03221</name>
</gene>
<evidence type="ECO:0000313" key="2">
    <source>
        <dbReference type="EMBL" id="ETN20153.1"/>
    </source>
</evidence>
<dbReference type="RefSeq" id="XP_008894146.1">
    <property type="nucleotide sequence ID" value="XM_008895898.1"/>
</dbReference>
<dbReference type="GeneID" id="20173411"/>
<accession>W2R443</accession>
<dbReference type="AlphaFoldDB" id="W2R443"/>
<feature type="compositionally biased region" description="Polar residues" evidence="1">
    <location>
        <begin position="42"/>
        <end position="53"/>
    </location>
</feature>
<name>W2R443_PHYN3</name>
<dbReference type="EMBL" id="KI669564">
    <property type="protein sequence ID" value="ETN20153.1"/>
    <property type="molecule type" value="Genomic_DNA"/>
</dbReference>
<organism evidence="2 3">
    <name type="scientific">Phytophthora nicotianae (strain INRA-310)</name>
    <name type="common">Phytophthora parasitica</name>
    <dbReference type="NCBI Taxonomy" id="761204"/>
    <lineage>
        <taxon>Eukaryota</taxon>
        <taxon>Sar</taxon>
        <taxon>Stramenopiles</taxon>
        <taxon>Oomycota</taxon>
        <taxon>Peronosporomycetes</taxon>
        <taxon>Peronosporales</taxon>
        <taxon>Peronosporaceae</taxon>
        <taxon>Phytophthora</taxon>
    </lineage>
</organism>
<reference evidence="3" key="1">
    <citation type="submission" date="2011-12" db="EMBL/GenBank/DDBJ databases">
        <authorList>
            <consortium name="The Broad Institute Genome Sequencing Platform"/>
            <person name="Russ C."/>
            <person name="Tyler B."/>
            <person name="Panabieres F."/>
            <person name="Shan W."/>
            <person name="Tripathy S."/>
            <person name="Grunwald N."/>
            <person name="Machado M."/>
            <person name="Young S.K."/>
            <person name="Zeng Q."/>
            <person name="Gargeya S."/>
            <person name="Fitzgerald M."/>
            <person name="Haas B."/>
            <person name="Abouelleil A."/>
            <person name="Alvarado L."/>
            <person name="Arachchi H.M."/>
            <person name="Berlin A."/>
            <person name="Chapman S.B."/>
            <person name="Gearin G."/>
            <person name="Goldberg J."/>
            <person name="Griggs A."/>
            <person name="Gujja S."/>
            <person name="Hansen M."/>
            <person name="Heiman D."/>
            <person name="Howarth C."/>
            <person name="Larimer J."/>
            <person name="Lui A."/>
            <person name="MacDonald P.J.P."/>
            <person name="McCowen C."/>
            <person name="Montmayeur A."/>
            <person name="Murphy C."/>
            <person name="Neiman D."/>
            <person name="Pearson M."/>
            <person name="Priest M."/>
            <person name="Roberts A."/>
            <person name="Saif S."/>
            <person name="Shea T."/>
            <person name="Sisk P."/>
            <person name="Stolte C."/>
            <person name="Sykes S."/>
            <person name="Wortman J."/>
            <person name="Nusbaum C."/>
            <person name="Birren B."/>
        </authorList>
    </citation>
    <scope>NUCLEOTIDE SEQUENCE [LARGE SCALE GENOMIC DNA]</scope>
    <source>
        <strain evidence="3">INRA-310</strain>
    </source>
</reference>
<protein>
    <submittedName>
        <fullName evidence="2">Uncharacterized protein</fullName>
    </submittedName>
</protein>
<evidence type="ECO:0000256" key="1">
    <source>
        <dbReference type="SAM" id="MobiDB-lite"/>
    </source>
</evidence>
<dbReference type="VEuPathDB" id="FungiDB:PPTG_03221"/>
<reference evidence="2 3" key="2">
    <citation type="submission" date="2013-11" db="EMBL/GenBank/DDBJ databases">
        <title>The Genome Sequence of Phytophthora parasitica INRA-310.</title>
        <authorList>
            <consortium name="The Broad Institute Genomics Platform"/>
            <person name="Russ C."/>
            <person name="Tyler B."/>
            <person name="Panabieres F."/>
            <person name="Shan W."/>
            <person name="Tripathy S."/>
            <person name="Grunwald N."/>
            <person name="Machado M."/>
            <person name="Johnson C.S."/>
            <person name="Arredondo F."/>
            <person name="Hong C."/>
            <person name="Coffey M."/>
            <person name="Young S.K."/>
            <person name="Zeng Q."/>
            <person name="Gargeya S."/>
            <person name="Fitzgerald M."/>
            <person name="Abouelleil A."/>
            <person name="Alvarado L."/>
            <person name="Chapman S.B."/>
            <person name="Gainer-Dewar J."/>
            <person name="Goldberg J."/>
            <person name="Griggs A."/>
            <person name="Gujja S."/>
            <person name="Hansen M."/>
            <person name="Howarth C."/>
            <person name="Imamovic A."/>
            <person name="Ireland A."/>
            <person name="Larimer J."/>
            <person name="McCowan C."/>
            <person name="Murphy C."/>
            <person name="Pearson M."/>
            <person name="Poon T.W."/>
            <person name="Priest M."/>
            <person name="Roberts A."/>
            <person name="Saif S."/>
            <person name="Shea T."/>
            <person name="Sykes S."/>
            <person name="Wortman J."/>
            <person name="Nusbaum C."/>
            <person name="Birren B."/>
        </authorList>
    </citation>
    <scope>NUCLEOTIDE SEQUENCE [LARGE SCALE GENOMIC DNA]</scope>
    <source>
        <strain evidence="2 3">INRA-310</strain>
    </source>
</reference>
<dbReference type="Proteomes" id="UP000018817">
    <property type="component" value="Unassembled WGS sequence"/>
</dbReference>
<sequence length="70" mass="7511">MATATPITATATRATLATSLPKRVLAPLVVRKRLQLCPRTLWTPSQSKTGSKAKSSKETKSDSIDKTKGK</sequence>
<feature type="compositionally biased region" description="Basic and acidic residues" evidence="1">
    <location>
        <begin position="55"/>
        <end position="70"/>
    </location>
</feature>
<proteinExistence type="predicted"/>
<feature type="region of interest" description="Disordered" evidence="1">
    <location>
        <begin position="40"/>
        <end position="70"/>
    </location>
</feature>
<evidence type="ECO:0000313" key="3">
    <source>
        <dbReference type="Proteomes" id="UP000018817"/>
    </source>
</evidence>